<keyword evidence="3 8" id="KW-0813">Transport</keyword>
<comment type="similarity">
    <text evidence="2 8">Belongs to the ZIP transporter (TC 2.A.5) family.</text>
</comment>
<dbReference type="FunCoup" id="A0A165FS43">
    <property type="interactions" value="302"/>
</dbReference>
<dbReference type="Pfam" id="PF02535">
    <property type="entry name" value="Zip"/>
    <property type="match status" value="1"/>
</dbReference>
<dbReference type="GO" id="GO:0005886">
    <property type="term" value="C:plasma membrane"/>
    <property type="evidence" value="ECO:0007669"/>
    <property type="project" value="TreeGrafter"/>
</dbReference>
<keyword evidence="6 8" id="KW-0406">Ion transport</keyword>
<evidence type="ECO:0000256" key="6">
    <source>
        <dbReference type="ARBA" id="ARBA00023065"/>
    </source>
</evidence>
<dbReference type="NCBIfam" id="TIGR00820">
    <property type="entry name" value="zip"/>
    <property type="match status" value="1"/>
</dbReference>
<keyword evidence="5 8" id="KW-1133">Transmembrane helix</keyword>
<proteinExistence type="inferred from homology"/>
<feature type="transmembrane region" description="Helical" evidence="8">
    <location>
        <begin position="209"/>
        <end position="231"/>
    </location>
</feature>
<feature type="transmembrane region" description="Helical" evidence="8">
    <location>
        <begin position="99"/>
        <end position="119"/>
    </location>
</feature>
<evidence type="ECO:0000256" key="3">
    <source>
        <dbReference type="ARBA" id="ARBA00022448"/>
    </source>
</evidence>
<dbReference type="AlphaFoldDB" id="A0A165FS43"/>
<keyword evidence="4 8" id="KW-0812">Transmembrane</keyword>
<dbReference type="OrthoDB" id="448280at2759"/>
<name>A0A165FS43_EXIGL</name>
<reference evidence="9 10" key="1">
    <citation type="journal article" date="2016" name="Mol. Biol. Evol.">
        <title>Comparative Genomics of Early-Diverging Mushroom-Forming Fungi Provides Insights into the Origins of Lignocellulose Decay Capabilities.</title>
        <authorList>
            <person name="Nagy L.G."/>
            <person name="Riley R."/>
            <person name="Tritt A."/>
            <person name="Adam C."/>
            <person name="Daum C."/>
            <person name="Floudas D."/>
            <person name="Sun H."/>
            <person name="Yadav J.S."/>
            <person name="Pangilinan J."/>
            <person name="Larsson K.H."/>
            <person name="Matsuura K."/>
            <person name="Barry K."/>
            <person name="Labutti K."/>
            <person name="Kuo R."/>
            <person name="Ohm R.A."/>
            <person name="Bhattacharya S.S."/>
            <person name="Shirouzu T."/>
            <person name="Yoshinaga Y."/>
            <person name="Martin F.M."/>
            <person name="Grigoriev I.V."/>
            <person name="Hibbett D.S."/>
        </authorList>
    </citation>
    <scope>NUCLEOTIDE SEQUENCE [LARGE SCALE GENOMIC DNA]</scope>
    <source>
        <strain evidence="9 10">HHB12029</strain>
    </source>
</reference>
<evidence type="ECO:0000256" key="7">
    <source>
        <dbReference type="ARBA" id="ARBA00023136"/>
    </source>
</evidence>
<organism evidence="9 10">
    <name type="scientific">Exidia glandulosa HHB12029</name>
    <dbReference type="NCBI Taxonomy" id="1314781"/>
    <lineage>
        <taxon>Eukaryota</taxon>
        <taxon>Fungi</taxon>
        <taxon>Dikarya</taxon>
        <taxon>Basidiomycota</taxon>
        <taxon>Agaricomycotina</taxon>
        <taxon>Agaricomycetes</taxon>
        <taxon>Auriculariales</taxon>
        <taxon>Exidiaceae</taxon>
        <taxon>Exidia</taxon>
    </lineage>
</organism>
<evidence type="ECO:0000256" key="8">
    <source>
        <dbReference type="RuleBase" id="RU362088"/>
    </source>
</evidence>
<dbReference type="Proteomes" id="UP000077266">
    <property type="component" value="Unassembled WGS sequence"/>
</dbReference>
<feature type="transmembrane region" description="Helical" evidence="8">
    <location>
        <begin position="316"/>
        <end position="336"/>
    </location>
</feature>
<dbReference type="PANTHER" id="PTHR11040:SF32">
    <property type="entry name" value="ZINC-REGULATED TRANSPORTER 1"/>
    <property type="match status" value="1"/>
</dbReference>
<evidence type="ECO:0000256" key="5">
    <source>
        <dbReference type="ARBA" id="ARBA00022989"/>
    </source>
</evidence>
<sequence length="337" mass="36494">MIDAAICDGDGCGPPDADDIFFHLRVASIFIILVTSSFGAIFPIIAAQGRWRVHPLVFEFVKFFGSGVIIATAFIHLLAPAFESLSNPCLAAGWDDYPWAPAMAMLAVFALFLVELVAYRWGTAKMTALGLSAHGEIRDHGGRVMILRPPQMRMGTEPLAIHRPRAYGSEDTGATVLAQLVGVAILEFGVVFHSVLIGLTLAVDPDFKILFIVIIFHQMFEGLGLGARLAYLKLPPKYRWMRLAGGILYGLTTPIGIAAGLGVRHTYAPDSATASIVSGIFDSMSAGILLYTGLVELLAHEFLFNPKIHQISNERLTFMCCCMLLGAGLMALLGRWA</sequence>
<feature type="transmembrane region" description="Helical" evidence="8">
    <location>
        <begin position="243"/>
        <end position="263"/>
    </location>
</feature>
<dbReference type="InterPro" id="IPR003689">
    <property type="entry name" value="ZIP"/>
</dbReference>
<dbReference type="InterPro" id="IPR004698">
    <property type="entry name" value="Zn/Fe_permease_fun/pln"/>
</dbReference>
<feature type="transmembrane region" description="Helical" evidence="8">
    <location>
        <begin position="57"/>
        <end position="79"/>
    </location>
</feature>
<evidence type="ECO:0000256" key="4">
    <source>
        <dbReference type="ARBA" id="ARBA00022692"/>
    </source>
</evidence>
<dbReference type="GO" id="GO:0005385">
    <property type="term" value="F:zinc ion transmembrane transporter activity"/>
    <property type="evidence" value="ECO:0007669"/>
    <property type="project" value="InterPro"/>
</dbReference>
<feature type="transmembrane region" description="Helical" evidence="8">
    <location>
        <begin position="180"/>
        <end position="203"/>
    </location>
</feature>
<dbReference type="PANTHER" id="PTHR11040">
    <property type="entry name" value="ZINC/IRON TRANSPORTER"/>
    <property type="match status" value="1"/>
</dbReference>
<protein>
    <submittedName>
        <fullName evidence="9">ZIP zinc/iron transport family</fullName>
    </submittedName>
</protein>
<dbReference type="InParanoid" id="A0A165FS43"/>
<comment type="subcellular location">
    <subcellularLocation>
        <location evidence="1 8">Membrane</location>
        <topology evidence="1 8">Multi-pass membrane protein</topology>
    </subcellularLocation>
</comment>
<accession>A0A165FS43</accession>
<feature type="transmembrane region" description="Helical" evidence="8">
    <location>
        <begin position="20"/>
        <end position="45"/>
    </location>
</feature>
<evidence type="ECO:0000313" key="9">
    <source>
        <dbReference type="EMBL" id="KZV89446.1"/>
    </source>
</evidence>
<dbReference type="EMBL" id="KV426073">
    <property type="protein sequence ID" value="KZV89446.1"/>
    <property type="molecule type" value="Genomic_DNA"/>
</dbReference>
<evidence type="ECO:0000256" key="2">
    <source>
        <dbReference type="ARBA" id="ARBA00006939"/>
    </source>
</evidence>
<evidence type="ECO:0000313" key="10">
    <source>
        <dbReference type="Proteomes" id="UP000077266"/>
    </source>
</evidence>
<feature type="transmembrane region" description="Helical" evidence="8">
    <location>
        <begin position="283"/>
        <end position="304"/>
    </location>
</feature>
<gene>
    <name evidence="9" type="ORF">EXIGLDRAFT_711165</name>
</gene>
<evidence type="ECO:0000256" key="1">
    <source>
        <dbReference type="ARBA" id="ARBA00004141"/>
    </source>
</evidence>
<keyword evidence="10" id="KW-1185">Reference proteome</keyword>
<dbReference type="STRING" id="1314781.A0A165FS43"/>
<keyword evidence="7 8" id="KW-0472">Membrane</keyword>